<evidence type="ECO:0000313" key="4">
    <source>
        <dbReference type="Proteomes" id="UP000807342"/>
    </source>
</evidence>
<keyword evidence="2" id="KW-0472">Membrane</keyword>
<feature type="transmembrane region" description="Helical" evidence="2">
    <location>
        <begin position="220"/>
        <end position="246"/>
    </location>
</feature>
<evidence type="ECO:0000256" key="2">
    <source>
        <dbReference type="SAM" id="Phobius"/>
    </source>
</evidence>
<feature type="region of interest" description="Disordered" evidence="1">
    <location>
        <begin position="286"/>
        <end position="307"/>
    </location>
</feature>
<name>A0A9P6BWY4_9AGAR</name>
<feature type="transmembrane region" description="Helical" evidence="2">
    <location>
        <begin position="20"/>
        <end position="44"/>
    </location>
</feature>
<evidence type="ECO:0000313" key="3">
    <source>
        <dbReference type="EMBL" id="KAF9441174.1"/>
    </source>
</evidence>
<dbReference type="OrthoDB" id="3045811at2759"/>
<feature type="transmembrane region" description="Helical" evidence="2">
    <location>
        <begin position="105"/>
        <end position="123"/>
    </location>
</feature>
<feature type="transmembrane region" description="Helical" evidence="2">
    <location>
        <begin position="143"/>
        <end position="161"/>
    </location>
</feature>
<keyword evidence="2" id="KW-0812">Transmembrane</keyword>
<feature type="transmembrane region" description="Helical" evidence="2">
    <location>
        <begin position="181"/>
        <end position="200"/>
    </location>
</feature>
<comment type="caution">
    <text evidence="3">The sequence shown here is derived from an EMBL/GenBank/DDBJ whole genome shotgun (WGS) entry which is preliminary data.</text>
</comment>
<proteinExistence type="predicted"/>
<feature type="compositionally biased region" description="Basic and acidic residues" evidence="1">
    <location>
        <begin position="295"/>
        <end position="307"/>
    </location>
</feature>
<evidence type="ECO:0000256" key="1">
    <source>
        <dbReference type="SAM" id="MobiDB-lite"/>
    </source>
</evidence>
<feature type="transmembrane region" description="Helical" evidence="2">
    <location>
        <begin position="252"/>
        <end position="275"/>
    </location>
</feature>
<keyword evidence="4" id="KW-1185">Reference proteome</keyword>
<reference evidence="3" key="1">
    <citation type="submission" date="2020-11" db="EMBL/GenBank/DDBJ databases">
        <authorList>
            <consortium name="DOE Joint Genome Institute"/>
            <person name="Ahrendt S."/>
            <person name="Riley R."/>
            <person name="Andreopoulos W."/>
            <person name="Labutti K."/>
            <person name="Pangilinan J."/>
            <person name="Ruiz-Duenas F.J."/>
            <person name="Barrasa J.M."/>
            <person name="Sanchez-Garcia M."/>
            <person name="Camarero S."/>
            <person name="Miyauchi S."/>
            <person name="Serrano A."/>
            <person name="Linde D."/>
            <person name="Babiker R."/>
            <person name="Drula E."/>
            <person name="Ayuso-Fernandez I."/>
            <person name="Pacheco R."/>
            <person name="Padilla G."/>
            <person name="Ferreira P."/>
            <person name="Barriuso J."/>
            <person name="Kellner H."/>
            <person name="Castanera R."/>
            <person name="Alfaro M."/>
            <person name="Ramirez L."/>
            <person name="Pisabarro A.G."/>
            <person name="Kuo A."/>
            <person name="Tritt A."/>
            <person name="Lipzen A."/>
            <person name="He G."/>
            <person name="Yan M."/>
            <person name="Ng V."/>
            <person name="Cullen D."/>
            <person name="Martin F."/>
            <person name="Rosso M.-N."/>
            <person name="Henrissat B."/>
            <person name="Hibbett D."/>
            <person name="Martinez A.T."/>
            <person name="Grigoriev I.V."/>
        </authorList>
    </citation>
    <scope>NUCLEOTIDE SEQUENCE</scope>
    <source>
        <strain evidence="3">MF-IS2</strain>
    </source>
</reference>
<dbReference type="Proteomes" id="UP000807342">
    <property type="component" value="Unassembled WGS sequence"/>
</dbReference>
<dbReference type="AlphaFoldDB" id="A0A9P6BWY4"/>
<feature type="transmembrane region" description="Helical" evidence="2">
    <location>
        <begin position="56"/>
        <end position="78"/>
    </location>
</feature>
<organism evidence="3 4">
    <name type="scientific">Macrolepiota fuliginosa MF-IS2</name>
    <dbReference type="NCBI Taxonomy" id="1400762"/>
    <lineage>
        <taxon>Eukaryota</taxon>
        <taxon>Fungi</taxon>
        <taxon>Dikarya</taxon>
        <taxon>Basidiomycota</taxon>
        <taxon>Agaricomycotina</taxon>
        <taxon>Agaricomycetes</taxon>
        <taxon>Agaricomycetidae</taxon>
        <taxon>Agaricales</taxon>
        <taxon>Agaricineae</taxon>
        <taxon>Agaricaceae</taxon>
        <taxon>Macrolepiota</taxon>
    </lineage>
</organism>
<protein>
    <submittedName>
        <fullName evidence="3">Uncharacterized protein</fullName>
    </submittedName>
</protein>
<keyword evidence="2" id="KW-1133">Transmembrane helix</keyword>
<gene>
    <name evidence="3" type="ORF">P691DRAFT_766624</name>
</gene>
<dbReference type="EMBL" id="MU152025">
    <property type="protein sequence ID" value="KAF9441174.1"/>
    <property type="molecule type" value="Genomic_DNA"/>
</dbReference>
<accession>A0A9P6BWY4</accession>
<sequence length="307" mass="33728">MASILRELHNYPDHYMTLMTMVAIGFLLTGGLITLGISSVLLLAKGKKRAPPKQHYFLCIYVIALLLVTAGCEVGMLLEVDGIITLRLQSPHDEAQEPSDPTTTLIPLTQTAVYALTEGLLTWRYFMIYQELRHSLLAKCGHIVWIFIACLWVLAVVTGFISDGLRLRYQTLSHGLGGASVVLVAVLNLYATMLIMIVLLRYRRMVRRRLGNKASTAQHLPIIVILLESAVIGVPATIALAVGVFAGEYFGLVIAPIAIAGHAFSSVLIIHQVALGRAFDRRREEQTINEAPMGARREGQGPPDHRA</sequence>